<dbReference type="PANTHER" id="PTHR23501">
    <property type="entry name" value="MAJOR FACILITATOR SUPERFAMILY"/>
    <property type="match status" value="1"/>
</dbReference>
<comment type="subcellular location">
    <subcellularLocation>
        <location evidence="1">Membrane</location>
        <topology evidence="1">Multi-pass membrane protein</topology>
    </subcellularLocation>
</comment>
<reference evidence="9 10" key="1">
    <citation type="submission" date="2019-02" db="EMBL/GenBank/DDBJ databases">
        <title>Genome sequencing of the rare red list fungi Hericium alpestre (H. flagellum).</title>
        <authorList>
            <person name="Buettner E."/>
            <person name="Kellner H."/>
        </authorList>
    </citation>
    <scope>NUCLEOTIDE SEQUENCE [LARGE SCALE GENOMIC DNA]</scope>
    <source>
        <strain evidence="9 10">DSM 108284</strain>
    </source>
</reference>
<dbReference type="GO" id="GO:0022857">
    <property type="term" value="F:transmembrane transporter activity"/>
    <property type="evidence" value="ECO:0007669"/>
    <property type="project" value="InterPro"/>
</dbReference>
<proteinExistence type="inferred from homology"/>
<evidence type="ECO:0000256" key="4">
    <source>
        <dbReference type="ARBA" id="ARBA00022692"/>
    </source>
</evidence>
<gene>
    <name evidence="9" type="ORF">EWM64_g5038</name>
</gene>
<evidence type="ECO:0000256" key="3">
    <source>
        <dbReference type="ARBA" id="ARBA00022448"/>
    </source>
</evidence>
<sequence length="540" mass="57998">MSEKKDLESDVSVPALEYRVAVAEEVKREVDAHLGVARVQAAQKVYGKYSKWILFVSLGLACYIYSLDGSTTSYYLAFAASRLNDHSLIASVQVAQSIIIAVGKPVMAKIADVTSRSVSYMVVLVFYVVGYIVIASAHNIGTVAGGIVIYAVGYTGLQLLTQIIIADLTNLRWRSLLSSLTSLPFIINGFVGPNIATNVLNGAGWRWGYGMFAILVPATLLPLIITLAWAEAKAKRLGVVDETITAVANTEQVAVLQEKTTWYQKIYRMVGRLDVFGLLLLGAGVALILLPLTLASTASNGWKNPSMIAMIVVGFVIIIMFGVWDPNFASRPVIAPRLLRNRTVVLVSWIGFFDFFSFYLTYTYLYSFVLVVKPWSLIDVTYFTSTQTVALTIFGIAAGAAMFFYRYYKPVLIAGLVIRLVYGPASPFYPLPSADLISHSGCGLMIHSRGVNGSTAEIVWSQILQGLGGGATPSAAIRSAMRRCASAFMNAWRSSGDMFFVAGRGEAVGAGGGGGGRAIELVGAADGGGGGGERARESRS</sequence>
<dbReference type="Proteomes" id="UP000298061">
    <property type="component" value="Unassembled WGS sequence"/>
</dbReference>
<feature type="transmembrane region" description="Helical" evidence="8">
    <location>
        <begin position="49"/>
        <end position="67"/>
    </location>
</feature>
<keyword evidence="5 8" id="KW-1133">Transmembrane helix</keyword>
<protein>
    <recommendedName>
        <fullName evidence="11">Major facilitator superfamily (MFS) profile domain-containing protein</fullName>
    </recommendedName>
</protein>
<organism evidence="9 10">
    <name type="scientific">Hericium alpestre</name>
    <dbReference type="NCBI Taxonomy" id="135208"/>
    <lineage>
        <taxon>Eukaryota</taxon>
        <taxon>Fungi</taxon>
        <taxon>Dikarya</taxon>
        <taxon>Basidiomycota</taxon>
        <taxon>Agaricomycotina</taxon>
        <taxon>Agaricomycetes</taxon>
        <taxon>Russulales</taxon>
        <taxon>Hericiaceae</taxon>
        <taxon>Hericium</taxon>
    </lineage>
</organism>
<feature type="transmembrane region" description="Helical" evidence="8">
    <location>
        <begin position="344"/>
        <end position="362"/>
    </location>
</feature>
<dbReference type="EMBL" id="SFCI01000582">
    <property type="protein sequence ID" value="TFY78973.1"/>
    <property type="molecule type" value="Genomic_DNA"/>
</dbReference>
<dbReference type="InterPro" id="IPR011701">
    <property type="entry name" value="MFS"/>
</dbReference>
<dbReference type="OrthoDB" id="2241241at2759"/>
<keyword evidence="6" id="KW-0406">Ion transport</keyword>
<keyword evidence="7 8" id="KW-0472">Membrane</keyword>
<dbReference type="FunFam" id="1.20.1250.20:FF:000197">
    <property type="entry name" value="Siderophore iron transporter 1"/>
    <property type="match status" value="1"/>
</dbReference>
<keyword evidence="3" id="KW-0813">Transport</keyword>
<name>A0A4Y9ZY58_9AGAM</name>
<feature type="transmembrane region" description="Helical" evidence="8">
    <location>
        <begin position="118"/>
        <end position="137"/>
    </location>
</feature>
<feature type="transmembrane region" description="Helical" evidence="8">
    <location>
        <begin position="382"/>
        <end position="405"/>
    </location>
</feature>
<feature type="transmembrane region" description="Helical" evidence="8">
    <location>
        <begin position="306"/>
        <end position="324"/>
    </location>
</feature>
<feature type="transmembrane region" description="Helical" evidence="8">
    <location>
        <begin position="176"/>
        <end position="195"/>
    </location>
</feature>
<dbReference type="Gene3D" id="1.20.1250.20">
    <property type="entry name" value="MFS general substrate transporter like domains"/>
    <property type="match status" value="1"/>
</dbReference>
<evidence type="ECO:0000256" key="7">
    <source>
        <dbReference type="ARBA" id="ARBA00023136"/>
    </source>
</evidence>
<evidence type="ECO:0000256" key="6">
    <source>
        <dbReference type="ARBA" id="ARBA00023065"/>
    </source>
</evidence>
<dbReference type="GO" id="GO:0006811">
    <property type="term" value="P:monoatomic ion transport"/>
    <property type="evidence" value="ECO:0007669"/>
    <property type="project" value="UniProtKB-KW"/>
</dbReference>
<comment type="similarity">
    <text evidence="2">Belongs to the major facilitator superfamily.</text>
</comment>
<feature type="transmembrane region" description="Helical" evidence="8">
    <location>
        <begin position="275"/>
        <end position="294"/>
    </location>
</feature>
<comment type="caution">
    <text evidence="9">The sequence shown here is derived from an EMBL/GenBank/DDBJ whole genome shotgun (WGS) entry which is preliminary data.</text>
</comment>
<dbReference type="SUPFAM" id="SSF103473">
    <property type="entry name" value="MFS general substrate transporter"/>
    <property type="match status" value="2"/>
</dbReference>
<evidence type="ECO:0000313" key="9">
    <source>
        <dbReference type="EMBL" id="TFY78973.1"/>
    </source>
</evidence>
<evidence type="ECO:0000256" key="8">
    <source>
        <dbReference type="SAM" id="Phobius"/>
    </source>
</evidence>
<keyword evidence="10" id="KW-1185">Reference proteome</keyword>
<dbReference type="InterPro" id="IPR036259">
    <property type="entry name" value="MFS_trans_sf"/>
</dbReference>
<accession>A0A4Y9ZY58</accession>
<keyword evidence="4 8" id="KW-0812">Transmembrane</keyword>
<evidence type="ECO:0008006" key="11">
    <source>
        <dbReference type="Google" id="ProtNLM"/>
    </source>
</evidence>
<dbReference type="GO" id="GO:0005886">
    <property type="term" value="C:plasma membrane"/>
    <property type="evidence" value="ECO:0007669"/>
    <property type="project" value="TreeGrafter"/>
</dbReference>
<evidence type="ECO:0000256" key="1">
    <source>
        <dbReference type="ARBA" id="ARBA00004141"/>
    </source>
</evidence>
<dbReference type="Pfam" id="PF07690">
    <property type="entry name" value="MFS_1"/>
    <property type="match status" value="1"/>
</dbReference>
<dbReference type="STRING" id="135208.A0A4Y9ZY58"/>
<feature type="transmembrane region" description="Helical" evidence="8">
    <location>
        <begin position="143"/>
        <end position="164"/>
    </location>
</feature>
<dbReference type="AlphaFoldDB" id="A0A4Y9ZY58"/>
<evidence type="ECO:0000256" key="2">
    <source>
        <dbReference type="ARBA" id="ARBA00008335"/>
    </source>
</evidence>
<dbReference type="PANTHER" id="PTHR23501:SF87">
    <property type="entry name" value="SIDEROPHORE IRON TRANSPORTER 2"/>
    <property type="match status" value="1"/>
</dbReference>
<evidence type="ECO:0000256" key="5">
    <source>
        <dbReference type="ARBA" id="ARBA00022989"/>
    </source>
</evidence>
<feature type="transmembrane region" description="Helical" evidence="8">
    <location>
        <begin position="207"/>
        <end position="230"/>
    </location>
</feature>
<feature type="transmembrane region" description="Helical" evidence="8">
    <location>
        <begin position="87"/>
        <end position="106"/>
    </location>
</feature>
<evidence type="ECO:0000313" key="10">
    <source>
        <dbReference type="Proteomes" id="UP000298061"/>
    </source>
</evidence>